<gene>
    <name evidence="2" type="ORF">AB3N04_07170</name>
</gene>
<dbReference type="EMBL" id="CP162551">
    <property type="protein sequence ID" value="XDI38095.1"/>
    <property type="molecule type" value="Genomic_DNA"/>
</dbReference>
<protein>
    <submittedName>
        <fullName evidence="2">DUF2628 domain-containing protein</fullName>
    </submittedName>
</protein>
<dbReference type="Pfam" id="PF10947">
    <property type="entry name" value="DUF2628"/>
    <property type="match status" value="1"/>
</dbReference>
<keyword evidence="1" id="KW-0812">Transmembrane</keyword>
<reference evidence="2" key="1">
    <citation type="submission" date="2024-07" db="EMBL/GenBank/DDBJ databases">
        <title>Identification and characteristics of an arsenic-resistant bacterial isolate, which belongs to a novel species.</title>
        <authorList>
            <person name="Juszczyk A."/>
            <person name="Kowalczyk A."/>
            <person name="Was K."/>
            <person name="Kosowicz W."/>
            <person name="Budzyn A."/>
            <person name="Latowski D."/>
        </authorList>
    </citation>
    <scope>NUCLEOTIDE SEQUENCE</scope>
    <source>
        <strain evidence="2">As8PL</strain>
    </source>
</reference>
<feature type="transmembrane region" description="Helical" evidence="1">
    <location>
        <begin position="149"/>
        <end position="170"/>
    </location>
</feature>
<sequence>MSEVTVSNEELGQNEDQLAAFVGKKYSSYYEKKWAKIDGKNNQTSWNFAAFFLHLFWLGYRKMYGYVLLIIGIFLVFDLVTFLVADPENVALLMRLNNSIGLGMGVALGLFGNYMYRHHARKQIEKISSVEPNREQQEELLHKKGGRSWLGVFYTFLIVIGYAIVSTLVFGI</sequence>
<name>A0AB39BVP6_9BACI</name>
<dbReference type="RefSeq" id="WP_368505420.1">
    <property type="nucleotide sequence ID" value="NZ_CP162551.1"/>
</dbReference>
<feature type="transmembrane region" description="Helical" evidence="1">
    <location>
        <begin position="63"/>
        <end position="84"/>
    </location>
</feature>
<keyword evidence="1" id="KW-1133">Transmembrane helix</keyword>
<proteinExistence type="predicted"/>
<feature type="transmembrane region" description="Helical" evidence="1">
    <location>
        <begin position="96"/>
        <end position="116"/>
    </location>
</feature>
<dbReference type="InterPro" id="IPR024399">
    <property type="entry name" value="DUF2628"/>
</dbReference>
<organism evidence="2">
    <name type="scientific">Alkalihalophilus sp. As8PL</name>
    <dbReference type="NCBI Taxonomy" id="3237103"/>
    <lineage>
        <taxon>Bacteria</taxon>
        <taxon>Bacillati</taxon>
        <taxon>Bacillota</taxon>
        <taxon>Bacilli</taxon>
        <taxon>Bacillales</taxon>
        <taxon>Bacillaceae</taxon>
        <taxon>Alkalihalophilus</taxon>
    </lineage>
</organism>
<dbReference type="AlphaFoldDB" id="A0AB39BVP6"/>
<evidence type="ECO:0000256" key="1">
    <source>
        <dbReference type="SAM" id="Phobius"/>
    </source>
</evidence>
<accession>A0AB39BVP6</accession>
<keyword evidence="1" id="KW-0472">Membrane</keyword>
<evidence type="ECO:0000313" key="2">
    <source>
        <dbReference type="EMBL" id="XDI38095.1"/>
    </source>
</evidence>